<organism evidence="1 2">
    <name type="scientific">Xylaria curta</name>
    <dbReference type="NCBI Taxonomy" id="42375"/>
    <lineage>
        <taxon>Eukaryota</taxon>
        <taxon>Fungi</taxon>
        <taxon>Dikarya</taxon>
        <taxon>Ascomycota</taxon>
        <taxon>Pezizomycotina</taxon>
        <taxon>Sordariomycetes</taxon>
        <taxon>Xylariomycetidae</taxon>
        <taxon>Xylariales</taxon>
        <taxon>Xylariaceae</taxon>
        <taxon>Xylaria</taxon>
    </lineage>
</organism>
<accession>A0ACC1MZA2</accession>
<dbReference type="Proteomes" id="UP001143856">
    <property type="component" value="Unassembled WGS sequence"/>
</dbReference>
<dbReference type="EMBL" id="JAPDGR010003281">
    <property type="protein sequence ID" value="KAJ2971873.1"/>
    <property type="molecule type" value="Genomic_DNA"/>
</dbReference>
<name>A0ACC1MZA2_9PEZI</name>
<gene>
    <name evidence="1" type="ORF">NUW58_g9301</name>
</gene>
<protein>
    <submittedName>
        <fullName evidence="1">Uncharacterized protein</fullName>
    </submittedName>
</protein>
<keyword evidence="2" id="KW-1185">Reference proteome</keyword>
<proteinExistence type="predicted"/>
<evidence type="ECO:0000313" key="2">
    <source>
        <dbReference type="Proteomes" id="UP001143856"/>
    </source>
</evidence>
<evidence type="ECO:0000313" key="1">
    <source>
        <dbReference type="EMBL" id="KAJ2971873.1"/>
    </source>
</evidence>
<comment type="caution">
    <text evidence="1">The sequence shown here is derived from an EMBL/GenBank/DDBJ whole genome shotgun (WGS) entry which is preliminary data.</text>
</comment>
<reference evidence="1" key="1">
    <citation type="submission" date="2022-10" db="EMBL/GenBank/DDBJ databases">
        <title>Genome Sequence of Xylaria curta.</title>
        <authorList>
            <person name="Buettner E."/>
        </authorList>
    </citation>
    <scope>NUCLEOTIDE SEQUENCE</scope>
    <source>
        <strain evidence="1">Babe10</strain>
    </source>
</reference>
<sequence>MSHRGTYKPLLPLYSEDHFQDSVGNASASRYDWLALRLPHRPKFHARPVHPLVRVRLTANPPPSQTEHSISQLRTLIEQQVTTSNEIFKLTNTITNTKDSTTTNAQRLRGLVLTALNEVLILRLQADREEMSRQMIDHLLSRTKRAAAEAARREVDMLIEFASGKTTRKKTQEILERVSRLSKDEPETLFVSANMLATVRVVLRKAELLWGAVDE</sequence>